<comment type="caution">
    <text evidence="1">The sequence shown here is derived from an EMBL/GenBank/DDBJ whole genome shotgun (WGS) entry which is preliminary data.</text>
</comment>
<reference evidence="1" key="1">
    <citation type="submission" date="2020-05" db="EMBL/GenBank/DDBJ databases">
        <title>Large-scale comparative analyses of tick genomes elucidate their genetic diversity and vector capacities.</title>
        <authorList>
            <person name="Jia N."/>
            <person name="Wang J."/>
            <person name="Shi W."/>
            <person name="Du L."/>
            <person name="Sun Y."/>
            <person name="Zhan W."/>
            <person name="Jiang J."/>
            <person name="Wang Q."/>
            <person name="Zhang B."/>
            <person name="Ji P."/>
            <person name="Sakyi L.B."/>
            <person name="Cui X."/>
            <person name="Yuan T."/>
            <person name="Jiang B."/>
            <person name="Yang W."/>
            <person name="Lam T.T.-Y."/>
            <person name="Chang Q."/>
            <person name="Ding S."/>
            <person name="Wang X."/>
            <person name="Zhu J."/>
            <person name="Ruan X."/>
            <person name="Zhao L."/>
            <person name="Wei J."/>
            <person name="Que T."/>
            <person name="Du C."/>
            <person name="Cheng J."/>
            <person name="Dai P."/>
            <person name="Han X."/>
            <person name="Huang E."/>
            <person name="Gao Y."/>
            <person name="Liu J."/>
            <person name="Shao H."/>
            <person name="Ye R."/>
            <person name="Li L."/>
            <person name="Wei W."/>
            <person name="Wang X."/>
            <person name="Wang C."/>
            <person name="Yang T."/>
            <person name="Huo Q."/>
            <person name="Li W."/>
            <person name="Guo W."/>
            <person name="Chen H."/>
            <person name="Zhou L."/>
            <person name="Ni X."/>
            <person name="Tian J."/>
            <person name="Zhou Y."/>
            <person name="Sheng Y."/>
            <person name="Liu T."/>
            <person name="Pan Y."/>
            <person name="Xia L."/>
            <person name="Li J."/>
            <person name="Zhao F."/>
            <person name="Cao W."/>
        </authorList>
    </citation>
    <scope>NUCLEOTIDE SEQUENCE</scope>
    <source>
        <strain evidence="1">Hyas-2018</strain>
    </source>
</reference>
<dbReference type="Proteomes" id="UP000821845">
    <property type="component" value="Chromosome 4"/>
</dbReference>
<sequence>MRDKYNLNTLPRGLDDTGEYDEPTTTPASATPNIPGMGLEQATLEAVRALSVWSELAEFPGAIDGSTFDEFISADDVAIMGQLQDEDYVADVMPTTSISDSNEGN</sequence>
<gene>
    <name evidence="1" type="ORF">HPB50_005769</name>
</gene>
<protein>
    <submittedName>
        <fullName evidence="1">Uncharacterized protein</fullName>
    </submittedName>
</protein>
<evidence type="ECO:0000313" key="2">
    <source>
        <dbReference type="Proteomes" id="UP000821845"/>
    </source>
</evidence>
<evidence type="ECO:0000313" key="1">
    <source>
        <dbReference type="EMBL" id="KAH6932430.1"/>
    </source>
</evidence>
<accession>A0ACB7SCU4</accession>
<organism evidence="1 2">
    <name type="scientific">Hyalomma asiaticum</name>
    <name type="common">Tick</name>
    <dbReference type="NCBI Taxonomy" id="266040"/>
    <lineage>
        <taxon>Eukaryota</taxon>
        <taxon>Metazoa</taxon>
        <taxon>Ecdysozoa</taxon>
        <taxon>Arthropoda</taxon>
        <taxon>Chelicerata</taxon>
        <taxon>Arachnida</taxon>
        <taxon>Acari</taxon>
        <taxon>Parasitiformes</taxon>
        <taxon>Ixodida</taxon>
        <taxon>Ixodoidea</taxon>
        <taxon>Ixodidae</taxon>
        <taxon>Hyalomminae</taxon>
        <taxon>Hyalomma</taxon>
    </lineage>
</organism>
<dbReference type="EMBL" id="CM023484">
    <property type="protein sequence ID" value="KAH6932430.1"/>
    <property type="molecule type" value="Genomic_DNA"/>
</dbReference>
<keyword evidence="2" id="KW-1185">Reference proteome</keyword>
<name>A0ACB7SCU4_HYAAI</name>
<proteinExistence type="predicted"/>